<evidence type="ECO:0000313" key="3">
    <source>
        <dbReference type="Proteomes" id="UP001066276"/>
    </source>
</evidence>
<evidence type="ECO:0000256" key="1">
    <source>
        <dbReference type="SAM" id="MobiDB-lite"/>
    </source>
</evidence>
<feature type="region of interest" description="Disordered" evidence="1">
    <location>
        <begin position="1"/>
        <end position="22"/>
    </location>
</feature>
<protein>
    <submittedName>
        <fullName evidence="2">Uncharacterized protein</fullName>
    </submittedName>
</protein>
<accession>A0AAV7QFV3</accession>
<reference evidence="2" key="1">
    <citation type="journal article" date="2022" name="bioRxiv">
        <title>Sequencing and chromosome-scale assembly of the giantPleurodeles waltlgenome.</title>
        <authorList>
            <person name="Brown T."/>
            <person name="Elewa A."/>
            <person name="Iarovenko S."/>
            <person name="Subramanian E."/>
            <person name="Araus A.J."/>
            <person name="Petzold A."/>
            <person name="Susuki M."/>
            <person name="Suzuki K.-i.T."/>
            <person name="Hayashi T."/>
            <person name="Toyoda A."/>
            <person name="Oliveira C."/>
            <person name="Osipova E."/>
            <person name="Leigh N.D."/>
            <person name="Simon A."/>
            <person name="Yun M.H."/>
        </authorList>
    </citation>
    <scope>NUCLEOTIDE SEQUENCE</scope>
    <source>
        <strain evidence="2">20211129_DDA</strain>
        <tissue evidence="2">Liver</tissue>
    </source>
</reference>
<gene>
    <name evidence="2" type="ORF">NDU88_003571</name>
</gene>
<organism evidence="2 3">
    <name type="scientific">Pleurodeles waltl</name>
    <name type="common">Iberian ribbed newt</name>
    <dbReference type="NCBI Taxonomy" id="8319"/>
    <lineage>
        <taxon>Eukaryota</taxon>
        <taxon>Metazoa</taxon>
        <taxon>Chordata</taxon>
        <taxon>Craniata</taxon>
        <taxon>Vertebrata</taxon>
        <taxon>Euteleostomi</taxon>
        <taxon>Amphibia</taxon>
        <taxon>Batrachia</taxon>
        <taxon>Caudata</taxon>
        <taxon>Salamandroidea</taxon>
        <taxon>Salamandridae</taxon>
        <taxon>Pleurodelinae</taxon>
        <taxon>Pleurodeles</taxon>
    </lineage>
</organism>
<evidence type="ECO:0000313" key="2">
    <source>
        <dbReference type="EMBL" id="KAJ1137158.1"/>
    </source>
</evidence>
<dbReference type="Proteomes" id="UP001066276">
    <property type="component" value="Chromosome 6"/>
</dbReference>
<dbReference type="EMBL" id="JANPWB010000010">
    <property type="protein sequence ID" value="KAJ1137158.1"/>
    <property type="molecule type" value="Genomic_DNA"/>
</dbReference>
<feature type="region of interest" description="Disordered" evidence="1">
    <location>
        <begin position="46"/>
        <end position="85"/>
    </location>
</feature>
<dbReference type="AlphaFoldDB" id="A0AAV7QFV3"/>
<sequence length="85" mass="8361">MSPRPVAGLQAAASSGGAARRRETRLLGSGLGVRGTPPFALTAAVAGDSERPGPYPPALARSNRSPPGSGGVEVRTKARGGKAAA</sequence>
<keyword evidence="3" id="KW-1185">Reference proteome</keyword>
<comment type="caution">
    <text evidence="2">The sequence shown here is derived from an EMBL/GenBank/DDBJ whole genome shotgun (WGS) entry which is preliminary data.</text>
</comment>
<name>A0AAV7QFV3_PLEWA</name>
<proteinExistence type="predicted"/>